<dbReference type="Proteomes" id="UP000024900">
    <property type="component" value="Unassembled WGS sequence"/>
</dbReference>
<organism evidence="2 3">
    <name type="scientific">Bradyrhizobium diazoefficiens SEMIA 5080</name>
    <dbReference type="NCBI Taxonomy" id="754504"/>
    <lineage>
        <taxon>Bacteria</taxon>
        <taxon>Pseudomonadati</taxon>
        <taxon>Pseudomonadota</taxon>
        <taxon>Alphaproteobacteria</taxon>
        <taxon>Hyphomicrobiales</taxon>
        <taxon>Nitrobacteraceae</taxon>
        <taxon>Bradyrhizobium</taxon>
    </lineage>
</organism>
<dbReference type="AlphaFoldDB" id="A0A837CCR4"/>
<dbReference type="EMBL" id="ADOU02000005">
    <property type="protein sequence ID" value="KGJ66798.1"/>
    <property type="molecule type" value="Genomic_DNA"/>
</dbReference>
<comment type="caution">
    <text evidence="2">The sequence shown here is derived from an EMBL/GenBank/DDBJ whole genome shotgun (WGS) entry which is preliminary data.</text>
</comment>
<evidence type="ECO:0000313" key="2">
    <source>
        <dbReference type="EMBL" id="KGJ66798.1"/>
    </source>
</evidence>
<dbReference type="SUPFAM" id="SSF56300">
    <property type="entry name" value="Metallo-dependent phosphatases"/>
    <property type="match status" value="1"/>
</dbReference>
<reference evidence="2 3" key="1">
    <citation type="journal article" date="2014" name="BMC Genomics">
        <title>Comparative genomics of Bradyrhizobium japonicum CPAC 15 and Bradyrhizobium diazoefficiens CPAC 7: elite model strains for understanding symbiotic performance with soybean.</title>
        <authorList>
            <person name="Siqueira A.F."/>
            <person name="Ormeno-Orrillo E."/>
            <person name="Souza R.C."/>
            <person name="Rodrigues E.P."/>
            <person name="Almeida L.G."/>
            <person name="Barcellos F.G."/>
            <person name="Batista J.S."/>
            <person name="Nakatami A.S."/>
            <person name="Martinez-Romero E."/>
            <person name="Vasconcelos A.T."/>
            <person name="Hungria M."/>
        </authorList>
    </citation>
    <scope>NUCLEOTIDE SEQUENCE [LARGE SCALE GENOMIC DNA]</scope>
    <source>
        <strain evidence="2 3">SEMIA 5080</strain>
    </source>
</reference>
<dbReference type="Gene3D" id="3.60.21.10">
    <property type="match status" value="1"/>
</dbReference>
<evidence type="ECO:0000256" key="1">
    <source>
        <dbReference type="SAM" id="MobiDB-lite"/>
    </source>
</evidence>
<sequence length="115" mass="12646">MPQLKARGVEAIVVLIHEGGEPTCDYNECPDISGSIVDIVKKFDRAVDVVVSGHTHRAYVCQIDRRLVTSGDKYGTLVTEIDSPSIPRRATSSARKPRTSSSPMPRSPMIQSRPR</sequence>
<name>A0A837CCR4_9BRAD</name>
<dbReference type="InterPro" id="IPR029052">
    <property type="entry name" value="Metallo-depent_PP-like"/>
</dbReference>
<evidence type="ECO:0008006" key="4">
    <source>
        <dbReference type="Google" id="ProtNLM"/>
    </source>
</evidence>
<gene>
    <name evidence="2" type="ORF">BJA5080_08360</name>
</gene>
<feature type="compositionally biased region" description="Low complexity" evidence="1">
    <location>
        <begin position="99"/>
        <end position="115"/>
    </location>
</feature>
<feature type="region of interest" description="Disordered" evidence="1">
    <location>
        <begin position="78"/>
        <end position="115"/>
    </location>
</feature>
<evidence type="ECO:0000313" key="3">
    <source>
        <dbReference type="Proteomes" id="UP000024900"/>
    </source>
</evidence>
<proteinExistence type="predicted"/>
<protein>
    <recommendedName>
        <fullName evidence="4">Calcineurin-like phosphoesterase domain-containing protein</fullName>
    </recommendedName>
</protein>
<accession>A0A837CCR4</accession>